<dbReference type="InterPro" id="IPR022121">
    <property type="entry name" value="Peptidase_M73_camelysin"/>
</dbReference>
<comment type="caution">
    <text evidence="2">The sequence shown here is derived from an EMBL/GenBank/DDBJ whole genome shotgun (WGS) entry which is preliminary data.</text>
</comment>
<protein>
    <recommendedName>
        <fullName evidence="4">SipW-cognate class signal peptide</fullName>
    </recommendedName>
</protein>
<dbReference type="EMBL" id="PCSD01000041">
    <property type="protein sequence ID" value="PIP33894.1"/>
    <property type="molecule type" value="Genomic_DNA"/>
</dbReference>
<dbReference type="Proteomes" id="UP000230729">
    <property type="component" value="Unassembled WGS sequence"/>
</dbReference>
<gene>
    <name evidence="2" type="ORF">COX22_01975</name>
</gene>
<feature type="chain" id="PRO_5013903546" description="SipW-cognate class signal peptide" evidence="1">
    <location>
        <begin position="23"/>
        <end position="267"/>
    </location>
</feature>
<dbReference type="AlphaFoldDB" id="A0A2G9ZL69"/>
<dbReference type="NCBIfam" id="TIGR04088">
    <property type="entry name" value="cognate_SipW"/>
    <property type="match status" value="1"/>
</dbReference>
<proteinExistence type="predicted"/>
<evidence type="ECO:0000313" key="2">
    <source>
        <dbReference type="EMBL" id="PIP33894.1"/>
    </source>
</evidence>
<dbReference type="InterPro" id="IPR023833">
    <property type="entry name" value="Signal_pept_SipW-depend-type"/>
</dbReference>
<reference evidence="2 3" key="1">
    <citation type="submission" date="2017-09" db="EMBL/GenBank/DDBJ databases">
        <title>Depth-based differentiation of microbial function through sediment-hosted aquifers and enrichment of novel symbionts in the deep terrestrial subsurface.</title>
        <authorList>
            <person name="Probst A.J."/>
            <person name="Ladd B."/>
            <person name="Jarett J.K."/>
            <person name="Geller-Mcgrath D.E."/>
            <person name="Sieber C.M."/>
            <person name="Emerson J.B."/>
            <person name="Anantharaman K."/>
            <person name="Thomas B.C."/>
            <person name="Malmstrom R."/>
            <person name="Stieglmeier M."/>
            <person name="Klingl A."/>
            <person name="Woyke T."/>
            <person name="Ryan C.M."/>
            <person name="Banfield J.F."/>
        </authorList>
    </citation>
    <scope>NUCLEOTIDE SEQUENCE [LARGE SCALE GENOMIC DNA]</scope>
    <source>
        <strain evidence="2">CG23_combo_of_CG06-09_8_20_14_all_49_15</strain>
    </source>
</reference>
<sequence length="267" mass="28877">MKFKNILFSLSIMAAAAAIVVAGTTAFFSDTETSSGNTFTAGAIDLQIKNQASYSAIPSYSQDWGFKDIDGELYFSFSDLKPGDWGENTVTLKVTSNDSYVCADVYGVEEENGLVDPELELNDTDASGELGKDLRFVWWVDDGDNKLEDAETILFGGPVSFFYMMGVAAADIYAEDQLYLTLTDPTHNIFGVVGQAFPGNTEKSLGIGWCFGDMAIDYTQNAGFTCDGTNVSNMAQTDQIKDAVLSFSATQARNNASFTCKDSVRGN</sequence>
<accession>A0A2G9ZL69</accession>
<evidence type="ECO:0000256" key="1">
    <source>
        <dbReference type="SAM" id="SignalP"/>
    </source>
</evidence>
<name>A0A2G9ZL69_9BACT</name>
<evidence type="ECO:0000313" key="3">
    <source>
        <dbReference type="Proteomes" id="UP000230729"/>
    </source>
</evidence>
<dbReference type="Pfam" id="PF12389">
    <property type="entry name" value="Peptidase_M73"/>
    <property type="match status" value="1"/>
</dbReference>
<feature type="signal peptide" evidence="1">
    <location>
        <begin position="1"/>
        <end position="22"/>
    </location>
</feature>
<organism evidence="2 3">
    <name type="scientific">Candidatus Falkowbacteria bacterium CG23_combo_of_CG06-09_8_20_14_all_49_15</name>
    <dbReference type="NCBI Taxonomy" id="1974572"/>
    <lineage>
        <taxon>Bacteria</taxon>
        <taxon>Candidatus Falkowiibacteriota</taxon>
    </lineage>
</organism>
<evidence type="ECO:0008006" key="4">
    <source>
        <dbReference type="Google" id="ProtNLM"/>
    </source>
</evidence>
<keyword evidence="1" id="KW-0732">Signal</keyword>